<keyword evidence="9" id="KW-0449">Lipoprotein</keyword>
<dbReference type="GO" id="GO:0008360">
    <property type="term" value="P:regulation of cell shape"/>
    <property type="evidence" value="ECO:0007669"/>
    <property type="project" value="UniProtKB-UniRule"/>
</dbReference>
<dbReference type="PANTHER" id="PTHR30582:SF2">
    <property type="entry name" value="L,D-TRANSPEPTIDASE YCIB-RELATED"/>
    <property type="match status" value="1"/>
</dbReference>
<dbReference type="GO" id="GO:0016746">
    <property type="term" value="F:acyltransferase activity"/>
    <property type="evidence" value="ECO:0007669"/>
    <property type="project" value="UniProtKB-KW"/>
</dbReference>
<comment type="caution">
    <text evidence="17">The sequence shown here is derived from an EMBL/GenBank/DDBJ whole genome shotgun (WGS) entry which is preliminary data.</text>
</comment>
<dbReference type="InterPro" id="IPR005490">
    <property type="entry name" value="LD_TPept_cat_dom"/>
</dbReference>
<reference evidence="17 18" key="1">
    <citation type="submission" date="2019-10" db="EMBL/GenBank/DDBJ databases">
        <title>Nocardia macrotermitis sp. nov. and Nocardia aurantia sp. nov., isolated from the gut of fungus growing-termite Macrotermes natalensis.</title>
        <authorList>
            <person name="Benndorf R."/>
            <person name="Schwitalla J."/>
            <person name="Martin K."/>
            <person name="De Beer W."/>
            <person name="Kaster A.-K."/>
            <person name="Vollmers J."/>
            <person name="Poulsen M."/>
            <person name="Beemelmanns C."/>
        </authorList>
    </citation>
    <scope>NUCLEOTIDE SEQUENCE [LARGE SCALE GENOMIC DNA]</scope>
    <source>
        <strain evidence="17 18">RB20</strain>
    </source>
</reference>
<dbReference type="GO" id="GO:0005576">
    <property type="term" value="C:extracellular region"/>
    <property type="evidence" value="ECO:0007669"/>
    <property type="project" value="TreeGrafter"/>
</dbReference>
<evidence type="ECO:0000256" key="15">
    <source>
        <dbReference type="SAM" id="SignalP"/>
    </source>
</evidence>
<feature type="chain" id="PRO_5029766661" description="L,D-TPase catalytic domain-containing protein" evidence="15">
    <location>
        <begin position="41"/>
        <end position="309"/>
    </location>
</feature>
<organism evidence="17 18">
    <name type="scientific">Nocardia macrotermitis</name>
    <dbReference type="NCBI Taxonomy" id="2585198"/>
    <lineage>
        <taxon>Bacteria</taxon>
        <taxon>Bacillati</taxon>
        <taxon>Actinomycetota</taxon>
        <taxon>Actinomycetes</taxon>
        <taxon>Mycobacteriales</taxon>
        <taxon>Nocardiaceae</taxon>
        <taxon>Nocardia</taxon>
    </lineage>
</organism>
<accession>A0A7K0DB42</accession>
<evidence type="ECO:0000256" key="3">
    <source>
        <dbReference type="ARBA" id="ARBA00022679"/>
    </source>
</evidence>
<evidence type="ECO:0000256" key="1">
    <source>
        <dbReference type="ARBA" id="ARBA00004752"/>
    </source>
</evidence>
<feature type="domain" description="L,D-TPase catalytic" evidence="16">
    <location>
        <begin position="168"/>
        <end position="293"/>
    </location>
</feature>
<keyword evidence="2" id="KW-1003">Cell membrane</keyword>
<evidence type="ECO:0000256" key="5">
    <source>
        <dbReference type="ARBA" id="ARBA00022960"/>
    </source>
</evidence>
<evidence type="ECO:0000313" key="18">
    <source>
        <dbReference type="Proteomes" id="UP000438448"/>
    </source>
</evidence>
<evidence type="ECO:0000256" key="12">
    <source>
        <dbReference type="ARBA" id="ARBA00060592"/>
    </source>
</evidence>
<evidence type="ECO:0000313" key="17">
    <source>
        <dbReference type="EMBL" id="MQY22947.1"/>
    </source>
</evidence>
<dbReference type="AlphaFoldDB" id="A0A7K0DB42"/>
<evidence type="ECO:0000256" key="6">
    <source>
        <dbReference type="ARBA" id="ARBA00022984"/>
    </source>
</evidence>
<dbReference type="InterPro" id="IPR038063">
    <property type="entry name" value="Transpep_catalytic_dom"/>
</dbReference>
<dbReference type="RefSeq" id="WP_153414763.1">
    <property type="nucleotide sequence ID" value="NZ_WEGK01000016.1"/>
</dbReference>
<dbReference type="CDD" id="cd16913">
    <property type="entry name" value="YkuD_like"/>
    <property type="match status" value="1"/>
</dbReference>
<proteinExistence type="predicted"/>
<evidence type="ECO:0000256" key="8">
    <source>
        <dbReference type="ARBA" id="ARBA00023139"/>
    </source>
</evidence>
<evidence type="ECO:0000256" key="13">
    <source>
        <dbReference type="PROSITE-ProRule" id="PRU01373"/>
    </source>
</evidence>
<evidence type="ECO:0000259" key="16">
    <source>
        <dbReference type="PROSITE" id="PS52029"/>
    </source>
</evidence>
<dbReference type="InterPro" id="IPR041280">
    <property type="entry name" value="Big_10"/>
</dbReference>
<dbReference type="FunFam" id="2.40.440.10:FF:000005">
    <property type="entry name" value="L,D-transpeptidase 2"/>
    <property type="match status" value="1"/>
</dbReference>
<keyword evidence="18" id="KW-1185">Reference proteome</keyword>
<dbReference type="EMBL" id="WEGK01000016">
    <property type="protein sequence ID" value="MQY22947.1"/>
    <property type="molecule type" value="Genomic_DNA"/>
</dbReference>
<keyword evidence="3" id="KW-0808">Transferase</keyword>
<evidence type="ECO:0000256" key="4">
    <source>
        <dbReference type="ARBA" id="ARBA00022729"/>
    </source>
</evidence>
<feature type="signal peptide" evidence="15">
    <location>
        <begin position="1"/>
        <end position="40"/>
    </location>
</feature>
<dbReference type="Proteomes" id="UP000438448">
    <property type="component" value="Unassembled WGS sequence"/>
</dbReference>
<keyword evidence="10" id="KW-0012">Acyltransferase</keyword>
<dbReference type="GO" id="GO:0018104">
    <property type="term" value="P:peptidoglycan-protein cross-linking"/>
    <property type="evidence" value="ECO:0007669"/>
    <property type="project" value="TreeGrafter"/>
</dbReference>
<dbReference type="SUPFAM" id="SSF141523">
    <property type="entry name" value="L,D-transpeptidase catalytic domain-like"/>
    <property type="match status" value="1"/>
</dbReference>
<dbReference type="Pfam" id="PF03734">
    <property type="entry name" value="YkuD"/>
    <property type="match status" value="1"/>
</dbReference>
<comment type="pathway">
    <text evidence="1 13">Cell wall biogenesis; peptidoglycan biosynthesis.</text>
</comment>
<dbReference type="PANTHER" id="PTHR30582">
    <property type="entry name" value="L,D-TRANSPEPTIDASE"/>
    <property type="match status" value="1"/>
</dbReference>
<keyword evidence="6 13" id="KW-0573">Peptidoglycan synthesis</keyword>
<keyword evidence="8" id="KW-0564">Palmitate</keyword>
<sequence>MRTTTCRKPARDKATRGTRIGVLALAISAAGALAVAPAAASPLWPGGPDVPGAPALVQSPQPTPGAAPMQNPPPMPQANFAAPALSPGDGDVVGVAEPIFVNFKAPVTDHAAAEKAIRITSSTPVKGHFYWYGDKQVRWRPENFWPAHDTITVQAAGTHVEYKTGDEVITTADDATHQLTITKNGKVIKTMPTSMGKKGHETPNGIYYVGEKNRKMIMDSATFGVPNTSPEGYKTPVEYATRLAGNGIFLHAAPWSVAQQGNSDASHGCLNVSTDDAKWFFENAQKGDPVVVKNSTGTASHSDGMGDWD</sequence>
<dbReference type="Gene3D" id="2.40.440.10">
    <property type="entry name" value="L,D-transpeptidase catalytic domain-like"/>
    <property type="match status" value="1"/>
</dbReference>
<dbReference type="OrthoDB" id="5242354at2"/>
<dbReference type="GO" id="GO:0071555">
    <property type="term" value="P:cell wall organization"/>
    <property type="evidence" value="ECO:0007669"/>
    <property type="project" value="UniProtKB-UniRule"/>
</dbReference>
<dbReference type="PROSITE" id="PS52029">
    <property type="entry name" value="LD_TPASE"/>
    <property type="match status" value="1"/>
</dbReference>
<evidence type="ECO:0000256" key="11">
    <source>
        <dbReference type="ARBA" id="ARBA00023316"/>
    </source>
</evidence>
<name>A0A7K0DB42_9NOCA</name>
<protein>
    <recommendedName>
        <fullName evidence="16">L,D-TPase catalytic domain-containing protein</fullName>
    </recommendedName>
</protein>
<evidence type="ECO:0000256" key="9">
    <source>
        <dbReference type="ARBA" id="ARBA00023288"/>
    </source>
</evidence>
<comment type="pathway">
    <text evidence="12">Glycan biosynthesis.</text>
</comment>
<evidence type="ECO:0000256" key="2">
    <source>
        <dbReference type="ARBA" id="ARBA00022475"/>
    </source>
</evidence>
<feature type="region of interest" description="Disordered" evidence="14">
    <location>
        <begin position="50"/>
        <end position="84"/>
    </location>
</feature>
<dbReference type="Pfam" id="PF17964">
    <property type="entry name" value="Big_10"/>
    <property type="match status" value="1"/>
</dbReference>
<keyword evidence="5 13" id="KW-0133">Cell shape</keyword>
<dbReference type="Gene3D" id="2.60.40.3710">
    <property type="match status" value="1"/>
</dbReference>
<evidence type="ECO:0000256" key="7">
    <source>
        <dbReference type="ARBA" id="ARBA00023136"/>
    </source>
</evidence>
<gene>
    <name evidence="17" type="ORF">NRB20_60710</name>
</gene>
<dbReference type="UniPathway" id="UPA00219"/>
<keyword evidence="4 15" id="KW-0732">Signal</keyword>
<keyword evidence="7" id="KW-0472">Membrane</keyword>
<dbReference type="GO" id="GO:0071972">
    <property type="term" value="F:peptidoglycan L,D-transpeptidase activity"/>
    <property type="evidence" value="ECO:0007669"/>
    <property type="project" value="TreeGrafter"/>
</dbReference>
<feature type="active site" description="Proton donor/acceptor" evidence="13">
    <location>
        <position position="251"/>
    </location>
</feature>
<keyword evidence="11 13" id="KW-0961">Cell wall biogenesis/degradation</keyword>
<evidence type="ECO:0000256" key="14">
    <source>
        <dbReference type="SAM" id="MobiDB-lite"/>
    </source>
</evidence>
<feature type="compositionally biased region" description="Pro residues" evidence="14">
    <location>
        <begin position="61"/>
        <end position="76"/>
    </location>
</feature>
<dbReference type="InterPro" id="IPR050979">
    <property type="entry name" value="LD-transpeptidase"/>
</dbReference>
<feature type="active site" description="Nucleophile" evidence="13">
    <location>
        <position position="269"/>
    </location>
</feature>
<evidence type="ECO:0000256" key="10">
    <source>
        <dbReference type="ARBA" id="ARBA00023315"/>
    </source>
</evidence>